<name>A0A975B7V1_9BACT</name>
<dbReference type="InterPro" id="IPR011989">
    <property type="entry name" value="ARM-like"/>
</dbReference>
<accession>A0A975B7V1</accession>
<dbReference type="Gene3D" id="1.25.10.10">
    <property type="entry name" value="Leucine-rich Repeat Variant"/>
    <property type="match status" value="1"/>
</dbReference>
<reference evidence="1" key="1">
    <citation type="journal article" date="2021" name="Microb. Physiol.">
        <title>Proteogenomic Insights into the Physiology of Marine, Sulfate-Reducing, Filamentous Desulfonema limicola and Desulfonema magnum.</title>
        <authorList>
            <person name="Schnaars V."/>
            <person name="Wohlbrand L."/>
            <person name="Scheve S."/>
            <person name="Hinrichs C."/>
            <person name="Reinhardt R."/>
            <person name="Rabus R."/>
        </authorList>
    </citation>
    <scope>NUCLEOTIDE SEQUENCE</scope>
    <source>
        <strain evidence="1">5ac10</strain>
    </source>
</reference>
<dbReference type="KEGG" id="dli:dnl_28020"/>
<dbReference type="PANTHER" id="PTHR12697:SF5">
    <property type="entry name" value="DEOXYHYPUSINE HYDROXYLASE"/>
    <property type="match status" value="1"/>
</dbReference>
<dbReference type="GO" id="GO:0016491">
    <property type="term" value="F:oxidoreductase activity"/>
    <property type="evidence" value="ECO:0007669"/>
    <property type="project" value="TreeGrafter"/>
</dbReference>
<dbReference type="EMBL" id="CP061799">
    <property type="protein sequence ID" value="QTA80497.1"/>
    <property type="molecule type" value="Genomic_DNA"/>
</dbReference>
<dbReference type="InterPro" id="IPR016024">
    <property type="entry name" value="ARM-type_fold"/>
</dbReference>
<protein>
    <submittedName>
        <fullName evidence="1">HEAT repeat-containing protein</fullName>
    </submittedName>
</protein>
<dbReference type="Proteomes" id="UP000663720">
    <property type="component" value="Chromosome"/>
</dbReference>
<proteinExistence type="predicted"/>
<dbReference type="Pfam" id="PF13646">
    <property type="entry name" value="HEAT_2"/>
    <property type="match status" value="1"/>
</dbReference>
<organism evidence="1 2">
    <name type="scientific">Desulfonema limicola</name>
    <dbReference type="NCBI Taxonomy" id="45656"/>
    <lineage>
        <taxon>Bacteria</taxon>
        <taxon>Pseudomonadati</taxon>
        <taxon>Thermodesulfobacteriota</taxon>
        <taxon>Desulfobacteria</taxon>
        <taxon>Desulfobacterales</taxon>
        <taxon>Desulfococcaceae</taxon>
        <taxon>Desulfonema</taxon>
    </lineage>
</organism>
<dbReference type="PANTHER" id="PTHR12697">
    <property type="entry name" value="PBS LYASE HEAT-LIKE PROTEIN"/>
    <property type="match status" value="1"/>
</dbReference>
<evidence type="ECO:0000313" key="2">
    <source>
        <dbReference type="Proteomes" id="UP000663720"/>
    </source>
</evidence>
<evidence type="ECO:0000313" key="1">
    <source>
        <dbReference type="EMBL" id="QTA80497.1"/>
    </source>
</evidence>
<sequence length="688" mass="78651">MTNPDIHELAIKAIISVNSAIRNISLYPLTSAAAAAVSSIDSAFKAVKEILEHGETLIFAEHENQLLVCGESITREEHKKLQLSSLLELMLNLEIKNISFTQGLEKSEFTTFLEIISTDSEDDQKIERIKKIITERKFPHILIDQKVYISVDSKHRHSPSDTQEISLPDAFFPMLQTLDHILDSEGKAKISFYMAASIAKRDEDFLLNILTRKMNGNFGTLLFDNLMDVVEEEKFEKLVFKIKQIVKTNKEKNTEPGSDENDLLQILRDMIRSPKGAQLQLRIQNKKAREQLEKKKNAPRLRNGLDSILSDSNESFKDPEVMAYLPEAIEQLYAHKQNKAAEKFIDRLGDGLLNNDQLIRQYVSNAVSQLIDKLPYGLQIEVVKRLAYNLADWLKIEKSTSPVYEKLCIHLKDMAQIMLRKNQFAECNHILDAFHYICQKEERLGEKFKITAQDIMADIPDKTIIKTLIDDFLADDTEKRKHATHTLIRLGSATAETIMEQLKNSDNRYERARVLKLLTEIGPVAAQYVEHHLKIGNPWYYTRNLILLIGKIGDKSHIKTLMPFLKYKDIRVRRECLFTICAIGEDQGEKIILNALPDAEDRFKIDIVKMLGRIKSQKAVPQLIKLLESESLEDLQESICVSLGYIGSPRAVPVLKSFIEQKKGDKEAKNRTVKNAAEKAIEMIEKNQ</sequence>
<dbReference type="AlphaFoldDB" id="A0A975B7V1"/>
<gene>
    <name evidence="1" type="ORF">dnl_28020</name>
</gene>
<dbReference type="SUPFAM" id="SSF48371">
    <property type="entry name" value="ARM repeat"/>
    <property type="match status" value="1"/>
</dbReference>
<dbReference type="RefSeq" id="WP_207692142.1">
    <property type="nucleotide sequence ID" value="NZ_CP061799.1"/>
</dbReference>
<keyword evidence="2" id="KW-1185">Reference proteome</keyword>